<feature type="chain" id="PRO_5046061878" evidence="4">
    <location>
        <begin position="24"/>
        <end position="461"/>
    </location>
</feature>
<dbReference type="Gene3D" id="3.80.10.10">
    <property type="entry name" value="Ribonuclease Inhibitor"/>
    <property type="match status" value="1"/>
</dbReference>
<dbReference type="RefSeq" id="XP_010438428.1">
    <property type="nucleotide sequence ID" value="XM_010440126.2"/>
</dbReference>
<dbReference type="SMART" id="SM00369">
    <property type="entry name" value="LRR_TYP"/>
    <property type="match status" value="5"/>
</dbReference>
<evidence type="ECO:0000313" key="6">
    <source>
        <dbReference type="Proteomes" id="UP000694864"/>
    </source>
</evidence>
<dbReference type="SUPFAM" id="SSF52058">
    <property type="entry name" value="L domain-like"/>
    <property type="match status" value="1"/>
</dbReference>
<keyword evidence="1" id="KW-0433">Leucine-rich repeat</keyword>
<evidence type="ECO:0000256" key="3">
    <source>
        <dbReference type="SAM" id="Phobius"/>
    </source>
</evidence>
<evidence type="ECO:0000256" key="1">
    <source>
        <dbReference type="ARBA" id="ARBA00022614"/>
    </source>
</evidence>
<keyword evidence="6" id="KW-1185">Reference proteome</keyword>
<dbReference type="InterPro" id="IPR003591">
    <property type="entry name" value="Leu-rich_rpt_typical-subtyp"/>
</dbReference>
<organism evidence="6 7">
    <name type="scientific">Camelina sativa</name>
    <name type="common">False flax</name>
    <name type="synonym">Myagrum sativum</name>
    <dbReference type="NCBI Taxonomy" id="90675"/>
    <lineage>
        <taxon>Eukaryota</taxon>
        <taxon>Viridiplantae</taxon>
        <taxon>Streptophyta</taxon>
        <taxon>Embryophyta</taxon>
        <taxon>Tracheophyta</taxon>
        <taxon>Spermatophyta</taxon>
        <taxon>Magnoliopsida</taxon>
        <taxon>eudicotyledons</taxon>
        <taxon>Gunneridae</taxon>
        <taxon>Pentapetalae</taxon>
        <taxon>rosids</taxon>
        <taxon>malvids</taxon>
        <taxon>Brassicales</taxon>
        <taxon>Brassicaceae</taxon>
        <taxon>Camelineae</taxon>
        <taxon>Camelina</taxon>
    </lineage>
</organism>
<dbReference type="InterPro" id="IPR050994">
    <property type="entry name" value="At_inactive_RLKs"/>
</dbReference>
<keyword evidence="3" id="KW-1133">Transmembrane helix</keyword>
<evidence type="ECO:0000256" key="2">
    <source>
        <dbReference type="ARBA" id="ARBA00022737"/>
    </source>
</evidence>
<dbReference type="InterPro" id="IPR032675">
    <property type="entry name" value="LRR_dom_sf"/>
</dbReference>
<keyword evidence="3" id="KW-0812">Transmembrane</keyword>
<dbReference type="GeneID" id="104722024"/>
<dbReference type="PANTHER" id="PTHR48010">
    <property type="entry name" value="OS05G0588300 PROTEIN"/>
    <property type="match status" value="1"/>
</dbReference>
<dbReference type="Pfam" id="PF23598">
    <property type="entry name" value="LRR_14"/>
    <property type="match status" value="1"/>
</dbReference>
<accession>A0ABM0UAT0</accession>
<name>A0ABM0UAT0_CAMSA</name>
<evidence type="ECO:0000313" key="7">
    <source>
        <dbReference type="RefSeq" id="XP_010438428.1"/>
    </source>
</evidence>
<evidence type="ECO:0000256" key="4">
    <source>
        <dbReference type="SAM" id="SignalP"/>
    </source>
</evidence>
<evidence type="ECO:0000259" key="5">
    <source>
        <dbReference type="Pfam" id="PF23598"/>
    </source>
</evidence>
<proteinExistence type="predicted"/>
<keyword evidence="4" id="KW-0732">Signal</keyword>
<reference evidence="6" key="1">
    <citation type="journal article" date="2014" name="Nat. Commun.">
        <title>The emerging biofuel crop Camelina sativa retains a highly undifferentiated hexaploid genome structure.</title>
        <authorList>
            <person name="Kagale S."/>
            <person name="Koh C."/>
            <person name="Nixon J."/>
            <person name="Bollina V."/>
            <person name="Clarke W.E."/>
            <person name="Tuteja R."/>
            <person name="Spillane C."/>
            <person name="Robinson S.J."/>
            <person name="Links M.G."/>
            <person name="Clarke C."/>
            <person name="Higgins E.E."/>
            <person name="Huebert T."/>
            <person name="Sharpe A.G."/>
            <person name="Parkin I.A."/>
        </authorList>
    </citation>
    <scope>NUCLEOTIDE SEQUENCE [LARGE SCALE GENOMIC DNA]</scope>
    <source>
        <strain evidence="6">cv. DH55</strain>
    </source>
</reference>
<sequence length="461" mass="50000">MASSRPNLSLLLLLLLFLFTATAITTSQQNEDDDDSSSSPQLALDPSEQEAVYRVLDSVNSAISWRTIFPDDLCASPPDGVVCDYLYASQNGVATSVHVTELHLGFVSDYTQNPPCSSNSTLDPLLFTSFKHLRKLFVYKCFTVARVSLPDPIPEGFGSVLEELVFIENPSLVGEIGAMIGNFTKLRRLVLTGNGFHGSLPGRIGDLVSLEEVTLSRNRLSGGVPTNATSRLKNLKVLDFSHNFLNGNAPDSIGDLTELLKLDLSFNEFTGEIPSGVGKLKKLIFLDLSYNRFGNFGVPLFLAEMPRLREIHLSGNKLGGAIPEIWKNLKGLSGIGFSRMGLQGNIPASMASSLKNLCFIALDNNNLDGEIPEEFGRLGFVREINLENNNLIGKAPFADGFRDRVGRKLKLSGNPSLHYGKSSDPPVPGPALSSSAATRVLVLPLVSFPVALLALYISMKQ</sequence>
<feature type="domain" description="Disease resistance R13L4/SHOC-2-like LRR" evidence="5">
    <location>
        <begin position="180"/>
        <end position="392"/>
    </location>
</feature>
<protein>
    <submittedName>
        <fullName evidence="7">Piriformospora indica-insensitive protein 2-like</fullName>
    </submittedName>
</protein>
<dbReference type="InterPro" id="IPR055414">
    <property type="entry name" value="LRR_R13L4/SHOC2-like"/>
</dbReference>
<dbReference type="PANTHER" id="PTHR48010:SF17">
    <property type="entry name" value="PIRIFORMOSPORA INDICA-INSENSITIVE PROTEIN 2-LIKE"/>
    <property type="match status" value="1"/>
</dbReference>
<gene>
    <name evidence="7" type="primary">LOC104722024</name>
</gene>
<feature type="signal peptide" evidence="4">
    <location>
        <begin position="1"/>
        <end position="23"/>
    </location>
</feature>
<feature type="transmembrane region" description="Helical" evidence="3">
    <location>
        <begin position="440"/>
        <end position="459"/>
    </location>
</feature>
<keyword evidence="3" id="KW-0472">Membrane</keyword>
<keyword evidence="2" id="KW-0677">Repeat</keyword>
<reference evidence="7" key="2">
    <citation type="submission" date="2025-08" db="UniProtKB">
        <authorList>
            <consortium name="RefSeq"/>
        </authorList>
    </citation>
    <scope>IDENTIFICATION</scope>
    <source>
        <tissue evidence="7">Leaf</tissue>
    </source>
</reference>
<dbReference type="Proteomes" id="UP000694864">
    <property type="component" value="Chromosome 11"/>
</dbReference>